<accession>A0A8J4LR99</accession>
<proteinExistence type="predicted"/>
<dbReference type="Proteomes" id="UP000722791">
    <property type="component" value="Unassembled WGS sequence"/>
</dbReference>
<gene>
    <name evidence="1" type="ORF">Vretifemale_12397</name>
    <name evidence="2" type="ORF">Vretimale_10443</name>
</gene>
<dbReference type="EMBL" id="BNCQ01000020">
    <property type="protein sequence ID" value="GIM06027.1"/>
    <property type="molecule type" value="Genomic_DNA"/>
</dbReference>
<dbReference type="AlphaFoldDB" id="A0A8J4LR99"/>
<evidence type="ECO:0000313" key="4">
    <source>
        <dbReference type="Proteomes" id="UP000747110"/>
    </source>
</evidence>
<sequence>MSTPNCATKLPGYSPWRMRVRTPTARSSMSHWRRSPTWTGSMWCWGKWRREWSTLRTGHPHHGELGGSSSGQVDRTVVIEECMEKGKKGRGKGLALGPAELERVADEDKMLRLSKASS</sequence>
<evidence type="ECO:0000313" key="2">
    <source>
        <dbReference type="EMBL" id="GIM06027.1"/>
    </source>
</evidence>
<protein>
    <submittedName>
        <fullName evidence="2">Uncharacterized protein</fullName>
    </submittedName>
</protein>
<organism evidence="2 3">
    <name type="scientific">Volvox reticuliferus</name>
    <dbReference type="NCBI Taxonomy" id="1737510"/>
    <lineage>
        <taxon>Eukaryota</taxon>
        <taxon>Viridiplantae</taxon>
        <taxon>Chlorophyta</taxon>
        <taxon>core chlorophytes</taxon>
        <taxon>Chlorophyceae</taxon>
        <taxon>CS clade</taxon>
        <taxon>Chlamydomonadales</taxon>
        <taxon>Volvocaceae</taxon>
        <taxon>Volvox</taxon>
    </lineage>
</organism>
<comment type="caution">
    <text evidence="2">The sequence shown here is derived from an EMBL/GenBank/DDBJ whole genome shotgun (WGS) entry which is preliminary data.</text>
</comment>
<evidence type="ECO:0000313" key="3">
    <source>
        <dbReference type="Proteomes" id="UP000722791"/>
    </source>
</evidence>
<dbReference type="Proteomes" id="UP000747110">
    <property type="component" value="Unassembled WGS sequence"/>
</dbReference>
<name>A0A8J4LR99_9CHLO</name>
<keyword evidence="4" id="KW-1185">Reference proteome</keyword>
<reference evidence="2" key="1">
    <citation type="journal article" date="2021" name="Proc. Natl. Acad. Sci. U.S.A.">
        <title>Three genomes in the algal genus Volvox reveal the fate of a haploid sex-determining region after a transition to homothallism.</title>
        <authorList>
            <person name="Yamamoto K."/>
            <person name="Hamaji T."/>
            <person name="Kawai-Toyooka H."/>
            <person name="Matsuzaki R."/>
            <person name="Takahashi F."/>
            <person name="Nishimura Y."/>
            <person name="Kawachi M."/>
            <person name="Noguchi H."/>
            <person name="Minakuchi Y."/>
            <person name="Umen J.G."/>
            <person name="Toyoda A."/>
            <person name="Nozaki H."/>
        </authorList>
    </citation>
    <scope>NUCLEOTIDE SEQUENCE</scope>
    <source>
        <strain evidence="2">NIES-3785</strain>
        <strain evidence="1">NIES-3786</strain>
    </source>
</reference>
<evidence type="ECO:0000313" key="1">
    <source>
        <dbReference type="EMBL" id="GIL83645.1"/>
    </source>
</evidence>
<dbReference type="OrthoDB" id="271386at2759"/>
<dbReference type="EMBL" id="BNCP01000027">
    <property type="protein sequence ID" value="GIL83645.1"/>
    <property type="molecule type" value="Genomic_DNA"/>
</dbReference>